<reference evidence="1 3" key="1">
    <citation type="submission" date="2018-06" db="EMBL/GenBank/DDBJ databases">
        <title>Genomic Encyclopedia of Type Strains, Phase III (KMG-III): the genomes of soil and plant-associated and newly described type strains.</title>
        <authorList>
            <person name="Whitman W."/>
        </authorList>
    </citation>
    <scope>NUCLEOTIDE SEQUENCE [LARGE SCALE GENOMIC DNA]</scope>
    <source>
        <strain evidence="1 3">CECT 7022</strain>
    </source>
</reference>
<dbReference type="Pfam" id="PF10844">
    <property type="entry name" value="DUF2577"/>
    <property type="match status" value="1"/>
</dbReference>
<dbReference type="AlphaFoldDB" id="A0A2V4VU81"/>
<evidence type="ECO:0000313" key="3">
    <source>
        <dbReference type="Proteomes" id="UP000247790"/>
    </source>
</evidence>
<dbReference type="EMBL" id="CP054614">
    <property type="protein sequence ID" value="QKS58810.1"/>
    <property type="molecule type" value="Genomic_DNA"/>
</dbReference>
<organism evidence="1 3">
    <name type="scientific">Paenibacillus barcinonensis</name>
    <dbReference type="NCBI Taxonomy" id="198119"/>
    <lineage>
        <taxon>Bacteria</taxon>
        <taxon>Bacillati</taxon>
        <taxon>Bacillota</taxon>
        <taxon>Bacilli</taxon>
        <taxon>Bacillales</taxon>
        <taxon>Paenibacillaceae</taxon>
        <taxon>Paenibacillus</taxon>
    </lineage>
</organism>
<protein>
    <submittedName>
        <fullName evidence="2">DUF2577 family protein</fullName>
    </submittedName>
    <submittedName>
        <fullName evidence="1">Uncharacterized protein DUF2577</fullName>
    </submittedName>
</protein>
<evidence type="ECO:0000313" key="1">
    <source>
        <dbReference type="EMBL" id="PYE48483.1"/>
    </source>
</evidence>
<dbReference type="RefSeq" id="WP_174812246.1">
    <property type="nucleotide sequence ID" value="NZ_CP054614.1"/>
</dbReference>
<gene>
    <name evidence="1" type="ORF">DFQ00_10874</name>
    <name evidence="2" type="ORF">HUB98_23035</name>
</gene>
<dbReference type="Proteomes" id="UP000509327">
    <property type="component" value="Chromosome"/>
</dbReference>
<proteinExistence type="predicted"/>
<dbReference type="EMBL" id="QJSW01000008">
    <property type="protein sequence ID" value="PYE48483.1"/>
    <property type="molecule type" value="Genomic_DNA"/>
</dbReference>
<evidence type="ECO:0000313" key="4">
    <source>
        <dbReference type="Proteomes" id="UP000509327"/>
    </source>
</evidence>
<accession>A0A2V4VU81</accession>
<name>A0A2V4VU81_PAEBA</name>
<keyword evidence="4" id="KW-1185">Reference proteome</keyword>
<dbReference type="InterPro" id="IPR022555">
    <property type="entry name" value="DUF2577"/>
</dbReference>
<dbReference type="Proteomes" id="UP000247790">
    <property type="component" value="Unassembled WGS sequence"/>
</dbReference>
<reference evidence="2 4" key="2">
    <citation type="submission" date="2020-06" db="EMBL/GenBank/DDBJ databases">
        <title>Complete genome of Paenibacillus barcinonensis KACC11450.</title>
        <authorList>
            <person name="Kim M."/>
            <person name="Park Y.-J."/>
            <person name="Shin J.-H."/>
        </authorList>
    </citation>
    <scope>NUCLEOTIDE SEQUENCE [LARGE SCALE GENOMIC DNA]</scope>
    <source>
        <strain evidence="2 4">KACC11450</strain>
    </source>
</reference>
<sequence>MMLDVIKKAAVAAVDAKSPVQIMYGSVTDTQPLEITVEQRLALSDPFLVLTESVAQRNWMLGDTALLLRVQGGDSYIVLDRLVKP</sequence>
<evidence type="ECO:0000313" key="2">
    <source>
        <dbReference type="EMBL" id="QKS58810.1"/>
    </source>
</evidence>